<evidence type="ECO:0000256" key="4">
    <source>
        <dbReference type="ARBA" id="ARBA00022824"/>
    </source>
</evidence>
<evidence type="ECO:0000256" key="11">
    <source>
        <dbReference type="SAM" id="Phobius"/>
    </source>
</evidence>
<organism evidence="13 14">
    <name type="scientific">Cymbomonas tetramitiformis</name>
    <dbReference type="NCBI Taxonomy" id="36881"/>
    <lineage>
        <taxon>Eukaryota</taxon>
        <taxon>Viridiplantae</taxon>
        <taxon>Chlorophyta</taxon>
        <taxon>Pyramimonadophyceae</taxon>
        <taxon>Pyramimonadales</taxon>
        <taxon>Pyramimonadaceae</taxon>
        <taxon>Cymbomonas</taxon>
    </lineage>
</organism>
<evidence type="ECO:0000313" key="13">
    <source>
        <dbReference type="EMBL" id="KAK3253292.1"/>
    </source>
</evidence>
<dbReference type="GO" id="GO:0031201">
    <property type="term" value="C:SNARE complex"/>
    <property type="evidence" value="ECO:0007669"/>
    <property type="project" value="TreeGrafter"/>
</dbReference>
<comment type="similarity">
    <text evidence="9">Belongs to the SEC20 family.</text>
</comment>
<keyword evidence="7 10" id="KW-0175">Coiled coil</keyword>
<dbReference type="EMBL" id="LGRX02024885">
    <property type="protein sequence ID" value="KAK3253292.1"/>
    <property type="molecule type" value="Genomic_DNA"/>
</dbReference>
<sequence length="255" mass="28743">MFSEDASELLEKLGELRDSARAEVGALGSCGSGGENDPRVCRINAKVQEGLTEMRKLLEELEVVSDEQISDEDRSAIVVEIQRFNNEYKGIRQELRQANLVVRKNVVQAEEEERALLMKGSESAVRQRRKQTEEENAAAAEEVTEGLRRTRQMMVQELERTGKSAAALRESTSTLKKTEQEFASQQPLLAVSKKLLHYLQKQGVVDRIIFVGCFVLFLLVVLHIVLKRVPVLNFLHPYSLWSAWRASSSEAASLE</sequence>
<evidence type="ECO:0000256" key="2">
    <source>
        <dbReference type="ARBA" id="ARBA00022448"/>
    </source>
</evidence>
<dbReference type="Proteomes" id="UP001190700">
    <property type="component" value="Unassembled WGS sequence"/>
</dbReference>
<reference evidence="13 14" key="1">
    <citation type="journal article" date="2015" name="Genome Biol. Evol.">
        <title>Comparative Genomics of a Bacterivorous Green Alga Reveals Evolutionary Causalities and Consequences of Phago-Mixotrophic Mode of Nutrition.</title>
        <authorList>
            <person name="Burns J.A."/>
            <person name="Paasch A."/>
            <person name="Narechania A."/>
            <person name="Kim E."/>
        </authorList>
    </citation>
    <scope>NUCLEOTIDE SEQUENCE [LARGE SCALE GENOMIC DNA]</scope>
    <source>
        <strain evidence="13 14">PLY_AMNH</strain>
    </source>
</reference>
<comment type="subcellular location">
    <subcellularLocation>
        <location evidence="1">Endoplasmic reticulum membrane</location>
        <topology evidence="1">Single-pass type IV membrane protein</topology>
    </subcellularLocation>
</comment>
<accession>A0AAE0CDW3</accession>
<dbReference type="GO" id="GO:0006890">
    <property type="term" value="P:retrograde vesicle-mediated transport, Golgi to endoplasmic reticulum"/>
    <property type="evidence" value="ECO:0007669"/>
    <property type="project" value="InterPro"/>
</dbReference>
<evidence type="ECO:0000313" key="14">
    <source>
        <dbReference type="Proteomes" id="UP001190700"/>
    </source>
</evidence>
<keyword evidence="8 11" id="KW-0472">Membrane</keyword>
<name>A0AAE0CDW3_9CHLO</name>
<evidence type="ECO:0000256" key="3">
    <source>
        <dbReference type="ARBA" id="ARBA00022692"/>
    </source>
</evidence>
<dbReference type="PANTHER" id="PTHR12825:SF0">
    <property type="entry name" value="VESICLE TRANSPORT PROTEIN SEC20"/>
    <property type="match status" value="1"/>
</dbReference>
<dbReference type="Pfam" id="PF03908">
    <property type="entry name" value="Sec20"/>
    <property type="match status" value="1"/>
</dbReference>
<feature type="domain" description="Sec20 C-terminal" evidence="12">
    <location>
        <begin position="140"/>
        <end position="229"/>
    </location>
</feature>
<evidence type="ECO:0000256" key="5">
    <source>
        <dbReference type="ARBA" id="ARBA00022892"/>
    </source>
</evidence>
<proteinExistence type="inferred from homology"/>
<evidence type="ECO:0000256" key="7">
    <source>
        <dbReference type="ARBA" id="ARBA00023054"/>
    </source>
</evidence>
<dbReference type="InterPro" id="IPR056173">
    <property type="entry name" value="Sec20_C"/>
</dbReference>
<feature type="coiled-coil region" evidence="10">
    <location>
        <begin position="81"/>
        <end position="142"/>
    </location>
</feature>
<comment type="caution">
    <text evidence="13">The sequence shown here is derived from an EMBL/GenBank/DDBJ whole genome shotgun (WGS) entry which is preliminary data.</text>
</comment>
<dbReference type="InterPro" id="IPR005606">
    <property type="entry name" value="Sec20"/>
</dbReference>
<evidence type="ECO:0000256" key="9">
    <source>
        <dbReference type="ARBA" id="ARBA00037934"/>
    </source>
</evidence>
<keyword evidence="14" id="KW-1185">Reference proteome</keyword>
<keyword evidence="2" id="KW-0813">Transport</keyword>
<gene>
    <name evidence="13" type="ORF">CYMTET_37455</name>
</gene>
<keyword evidence="3 11" id="KW-0812">Transmembrane</keyword>
<evidence type="ECO:0000256" key="6">
    <source>
        <dbReference type="ARBA" id="ARBA00022989"/>
    </source>
</evidence>
<evidence type="ECO:0000259" key="12">
    <source>
        <dbReference type="Pfam" id="PF03908"/>
    </source>
</evidence>
<dbReference type="PANTHER" id="PTHR12825">
    <property type="entry name" value="BNIP1-RELATED"/>
    <property type="match status" value="1"/>
</dbReference>
<keyword evidence="5" id="KW-0931">ER-Golgi transport</keyword>
<dbReference type="GO" id="GO:0005484">
    <property type="term" value="F:SNAP receptor activity"/>
    <property type="evidence" value="ECO:0007669"/>
    <property type="project" value="InterPro"/>
</dbReference>
<dbReference type="AlphaFoldDB" id="A0AAE0CDW3"/>
<feature type="transmembrane region" description="Helical" evidence="11">
    <location>
        <begin position="204"/>
        <end position="226"/>
    </location>
</feature>
<keyword evidence="4" id="KW-0256">Endoplasmic reticulum</keyword>
<evidence type="ECO:0000256" key="1">
    <source>
        <dbReference type="ARBA" id="ARBA00004163"/>
    </source>
</evidence>
<evidence type="ECO:0000256" key="10">
    <source>
        <dbReference type="SAM" id="Coils"/>
    </source>
</evidence>
<keyword evidence="6 11" id="KW-1133">Transmembrane helix</keyword>
<dbReference type="GO" id="GO:0005789">
    <property type="term" value="C:endoplasmic reticulum membrane"/>
    <property type="evidence" value="ECO:0007669"/>
    <property type="project" value="UniProtKB-SubCell"/>
</dbReference>
<evidence type="ECO:0000256" key="8">
    <source>
        <dbReference type="ARBA" id="ARBA00023136"/>
    </source>
</evidence>
<protein>
    <submittedName>
        <fullName evidence="13">Protein transport protein sec20</fullName>
    </submittedName>
</protein>